<accession>A0A2P2Q4B1</accession>
<dbReference type="EMBL" id="GGEC01081336">
    <property type="protein sequence ID" value="MBX61820.1"/>
    <property type="molecule type" value="Transcribed_RNA"/>
</dbReference>
<sequence length="79" mass="9144">MPISKGDSGSSYIVLPTYLFSPPPFPSLTKSWICLPLPLFYSRFNFFYLPREKELTTRFKMNNARLMLKRAFSTSPSTI</sequence>
<organism evidence="1">
    <name type="scientific">Rhizophora mucronata</name>
    <name type="common">Asiatic mangrove</name>
    <dbReference type="NCBI Taxonomy" id="61149"/>
    <lineage>
        <taxon>Eukaryota</taxon>
        <taxon>Viridiplantae</taxon>
        <taxon>Streptophyta</taxon>
        <taxon>Embryophyta</taxon>
        <taxon>Tracheophyta</taxon>
        <taxon>Spermatophyta</taxon>
        <taxon>Magnoliopsida</taxon>
        <taxon>eudicotyledons</taxon>
        <taxon>Gunneridae</taxon>
        <taxon>Pentapetalae</taxon>
        <taxon>rosids</taxon>
        <taxon>fabids</taxon>
        <taxon>Malpighiales</taxon>
        <taxon>Rhizophoraceae</taxon>
        <taxon>Rhizophora</taxon>
    </lineage>
</organism>
<protein>
    <submittedName>
        <fullName evidence="1">Uncharacterized protein</fullName>
    </submittedName>
</protein>
<name>A0A2P2Q4B1_RHIMU</name>
<reference evidence="1" key="1">
    <citation type="submission" date="2018-02" db="EMBL/GenBank/DDBJ databases">
        <title>Rhizophora mucronata_Transcriptome.</title>
        <authorList>
            <person name="Meera S.P."/>
            <person name="Sreeshan A."/>
            <person name="Augustine A."/>
        </authorList>
    </citation>
    <scope>NUCLEOTIDE SEQUENCE</scope>
    <source>
        <tissue evidence="1">Leaf</tissue>
    </source>
</reference>
<proteinExistence type="predicted"/>
<evidence type="ECO:0000313" key="1">
    <source>
        <dbReference type="EMBL" id="MBX61820.1"/>
    </source>
</evidence>
<dbReference type="AlphaFoldDB" id="A0A2P2Q4B1"/>